<dbReference type="PROSITE" id="PS51257">
    <property type="entry name" value="PROKAR_LIPOPROTEIN"/>
    <property type="match status" value="1"/>
</dbReference>
<dbReference type="AlphaFoldDB" id="A0A8J6NAE1"/>
<dbReference type="Pfam" id="PF01435">
    <property type="entry name" value="Peptidase_M48"/>
    <property type="match status" value="1"/>
</dbReference>
<evidence type="ECO:0000256" key="4">
    <source>
        <dbReference type="ARBA" id="ARBA00022833"/>
    </source>
</evidence>
<dbReference type="GO" id="GO:0004222">
    <property type="term" value="F:metalloendopeptidase activity"/>
    <property type="evidence" value="ECO:0007669"/>
    <property type="project" value="InterPro"/>
</dbReference>
<dbReference type="PANTHER" id="PTHR22726">
    <property type="entry name" value="METALLOENDOPEPTIDASE OMA1"/>
    <property type="match status" value="1"/>
</dbReference>
<evidence type="ECO:0000259" key="8">
    <source>
        <dbReference type="Pfam" id="PF01435"/>
    </source>
</evidence>
<dbReference type="PANTHER" id="PTHR22726:SF8">
    <property type="entry name" value="METALLOPROTEASE YCAL"/>
    <property type="match status" value="1"/>
</dbReference>
<gene>
    <name evidence="9" type="ORF">H8E41_05205</name>
</gene>
<organism evidence="9 10">
    <name type="scientific">Candidatus Desulfobia pelagia</name>
    <dbReference type="NCBI Taxonomy" id="2841692"/>
    <lineage>
        <taxon>Bacteria</taxon>
        <taxon>Pseudomonadati</taxon>
        <taxon>Thermodesulfobacteriota</taxon>
        <taxon>Desulfobulbia</taxon>
        <taxon>Desulfobulbales</taxon>
        <taxon>Desulfobulbaceae</taxon>
        <taxon>Candidatus Desulfobia</taxon>
    </lineage>
</organism>
<feature type="domain" description="Peptidase M48" evidence="8">
    <location>
        <begin position="92"/>
        <end position="249"/>
    </location>
</feature>
<reference evidence="9 10" key="1">
    <citation type="submission" date="2020-08" db="EMBL/GenBank/DDBJ databases">
        <title>Bridging the membrane lipid divide: bacteria of the FCB group superphylum have the potential to synthesize archaeal ether lipids.</title>
        <authorList>
            <person name="Villanueva L."/>
            <person name="Von Meijenfeldt F.A.B."/>
            <person name="Westbye A.B."/>
            <person name="Yadav S."/>
            <person name="Hopmans E.C."/>
            <person name="Dutilh B.E."/>
            <person name="Sinninghe Damste J.S."/>
        </authorList>
    </citation>
    <scope>NUCLEOTIDE SEQUENCE [LARGE SCALE GENOMIC DNA]</scope>
    <source>
        <strain evidence="9">NIOZ-UU47</strain>
    </source>
</reference>
<comment type="cofactor">
    <cofactor evidence="6">
        <name>Zn(2+)</name>
        <dbReference type="ChEBI" id="CHEBI:29105"/>
    </cofactor>
    <text evidence="6">Binds 1 zinc ion per subunit.</text>
</comment>
<feature type="compositionally biased region" description="Basic and acidic residues" evidence="7">
    <location>
        <begin position="242"/>
        <end position="258"/>
    </location>
</feature>
<evidence type="ECO:0000256" key="1">
    <source>
        <dbReference type="ARBA" id="ARBA00022670"/>
    </source>
</evidence>
<evidence type="ECO:0000313" key="9">
    <source>
        <dbReference type="EMBL" id="MBC8317281.1"/>
    </source>
</evidence>
<evidence type="ECO:0000256" key="6">
    <source>
        <dbReference type="RuleBase" id="RU003983"/>
    </source>
</evidence>
<keyword evidence="5 6" id="KW-0482">Metalloprotease</keyword>
<dbReference type="Proteomes" id="UP000614424">
    <property type="component" value="Unassembled WGS sequence"/>
</dbReference>
<sequence length="258" mass="28316">MVFLKNPVAKVSVMILVCLSLLTGGCEEVDLMLVSQAGVDAVKAVTLSEEAVRDLATQTAQFSDSQNKIAAGQDKYARRLQQLTDQHTKQDGFEFNFKVYLTPEINAFAMADGTIRIYSGLMDMMDDQELLFVIGHEVGHVVKDHVRKKIRLAYAGQAVRKGVASINNEIGAIAGSQIGGFVEKLLNAQFSQQEEREADDYGLFFLENTGNEPKAAVSALRKLATLGNNHSFLSSHPAPGARAERLETRKREVEKGNE</sequence>
<evidence type="ECO:0000256" key="3">
    <source>
        <dbReference type="ARBA" id="ARBA00022801"/>
    </source>
</evidence>
<dbReference type="CDD" id="cd07334">
    <property type="entry name" value="M48C_loiP_like"/>
    <property type="match status" value="1"/>
</dbReference>
<dbReference type="GO" id="GO:0016020">
    <property type="term" value="C:membrane"/>
    <property type="evidence" value="ECO:0007669"/>
    <property type="project" value="TreeGrafter"/>
</dbReference>
<keyword evidence="4 6" id="KW-0862">Zinc</keyword>
<keyword evidence="3 6" id="KW-0378">Hydrolase</keyword>
<proteinExistence type="inferred from homology"/>
<name>A0A8J6NAE1_9BACT</name>
<dbReference type="GO" id="GO:0046872">
    <property type="term" value="F:metal ion binding"/>
    <property type="evidence" value="ECO:0007669"/>
    <property type="project" value="UniProtKB-KW"/>
</dbReference>
<dbReference type="Gene3D" id="3.30.2010.10">
    <property type="entry name" value="Metalloproteases ('zincins'), catalytic domain"/>
    <property type="match status" value="1"/>
</dbReference>
<evidence type="ECO:0000313" key="10">
    <source>
        <dbReference type="Proteomes" id="UP000614424"/>
    </source>
</evidence>
<comment type="similarity">
    <text evidence="6">Belongs to the peptidase M48 family.</text>
</comment>
<dbReference type="GO" id="GO:0051603">
    <property type="term" value="P:proteolysis involved in protein catabolic process"/>
    <property type="evidence" value="ECO:0007669"/>
    <property type="project" value="TreeGrafter"/>
</dbReference>
<dbReference type="InterPro" id="IPR051156">
    <property type="entry name" value="Mito/Outer_Membr_Metalloprot"/>
</dbReference>
<evidence type="ECO:0000256" key="5">
    <source>
        <dbReference type="ARBA" id="ARBA00023049"/>
    </source>
</evidence>
<keyword evidence="2" id="KW-0479">Metal-binding</keyword>
<protein>
    <submittedName>
        <fullName evidence="9">M48 family metallopeptidase</fullName>
    </submittedName>
</protein>
<evidence type="ECO:0000256" key="7">
    <source>
        <dbReference type="SAM" id="MobiDB-lite"/>
    </source>
</evidence>
<dbReference type="EMBL" id="JACNJZ010000080">
    <property type="protein sequence ID" value="MBC8317281.1"/>
    <property type="molecule type" value="Genomic_DNA"/>
</dbReference>
<dbReference type="InterPro" id="IPR001915">
    <property type="entry name" value="Peptidase_M48"/>
</dbReference>
<accession>A0A8J6NAE1</accession>
<evidence type="ECO:0000256" key="2">
    <source>
        <dbReference type="ARBA" id="ARBA00022723"/>
    </source>
</evidence>
<keyword evidence="1 6" id="KW-0645">Protease</keyword>
<comment type="caution">
    <text evidence="9">The sequence shown here is derived from an EMBL/GenBank/DDBJ whole genome shotgun (WGS) entry which is preliminary data.</text>
</comment>
<feature type="region of interest" description="Disordered" evidence="7">
    <location>
        <begin position="231"/>
        <end position="258"/>
    </location>
</feature>